<feature type="domain" description="HTH myb-type" evidence="4">
    <location>
        <begin position="1133"/>
        <end position="1168"/>
    </location>
</feature>
<dbReference type="InterPro" id="IPR051571">
    <property type="entry name" value="N-CoR_corepressor"/>
</dbReference>
<dbReference type="SMART" id="SM00717">
    <property type="entry name" value="SANT"/>
    <property type="match status" value="2"/>
</dbReference>
<evidence type="ECO:0000259" key="2">
    <source>
        <dbReference type="PROSITE" id="PS50090"/>
    </source>
</evidence>
<feature type="compositionally biased region" description="Basic residues" evidence="1">
    <location>
        <begin position="392"/>
        <end position="420"/>
    </location>
</feature>
<feature type="compositionally biased region" description="Polar residues" evidence="1">
    <location>
        <begin position="299"/>
        <end position="309"/>
    </location>
</feature>
<dbReference type="Pfam" id="PF00249">
    <property type="entry name" value="Myb_DNA-binding"/>
    <property type="match status" value="1"/>
</dbReference>
<feature type="compositionally biased region" description="Basic and acidic residues" evidence="1">
    <location>
        <begin position="365"/>
        <end position="391"/>
    </location>
</feature>
<evidence type="ECO:0000313" key="5">
    <source>
        <dbReference type="EMBL" id="ODQ81996.1"/>
    </source>
</evidence>
<evidence type="ECO:0000259" key="3">
    <source>
        <dbReference type="PROSITE" id="PS51293"/>
    </source>
</evidence>
<feature type="compositionally biased region" description="Low complexity" evidence="1">
    <location>
        <begin position="112"/>
        <end position="125"/>
    </location>
</feature>
<reference evidence="6" key="1">
    <citation type="submission" date="2016-05" db="EMBL/GenBank/DDBJ databases">
        <title>Comparative genomics of biotechnologically important yeasts.</title>
        <authorList>
            <consortium name="DOE Joint Genome Institute"/>
            <person name="Riley R."/>
            <person name="Haridas S."/>
            <person name="Wolfe K.H."/>
            <person name="Lopes M.R."/>
            <person name="Hittinger C.T."/>
            <person name="Goker M."/>
            <person name="Salamov A."/>
            <person name="Wisecaver J."/>
            <person name="Long T.M."/>
            <person name="Aerts A.L."/>
            <person name="Barry K."/>
            <person name="Choi C."/>
            <person name="Clum A."/>
            <person name="Coughlan A.Y."/>
            <person name="Deshpande S."/>
            <person name="Douglass A.P."/>
            <person name="Hanson S.J."/>
            <person name="Klenk H.-P."/>
            <person name="Labutti K."/>
            <person name="Lapidus A."/>
            <person name="Lindquist E."/>
            <person name="Lipzen A."/>
            <person name="Meier-Kolthoff J.P."/>
            <person name="Ohm R.A."/>
            <person name="Otillar R.P."/>
            <person name="Pangilinan J."/>
            <person name="Peng Y."/>
            <person name="Rokas A."/>
            <person name="Rosa C.A."/>
            <person name="Scheuner C."/>
            <person name="Sibirny A.A."/>
            <person name="Slot J.C."/>
            <person name="Stielow J.B."/>
            <person name="Sun H."/>
            <person name="Kurtzman C.P."/>
            <person name="Blackwell M."/>
            <person name="Grigoriev I.V."/>
            <person name="Jeffries T.W."/>
        </authorList>
    </citation>
    <scope>NUCLEOTIDE SEQUENCE [LARGE SCALE GENOMIC DNA]</scope>
    <source>
        <strain evidence="6">NRRL Y-12698</strain>
    </source>
</reference>
<protein>
    <recommendedName>
        <fullName evidence="7">SANT domain-containing protein</fullName>
    </recommendedName>
</protein>
<feature type="compositionally biased region" description="Basic and acidic residues" evidence="1">
    <location>
        <begin position="11"/>
        <end position="25"/>
    </location>
</feature>
<dbReference type="PANTHER" id="PTHR13992:SF39">
    <property type="entry name" value="SMRTER, ISOFORM G"/>
    <property type="match status" value="1"/>
</dbReference>
<feature type="compositionally biased region" description="Low complexity" evidence="1">
    <location>
        <begin position="962"/>
        <end position="977"/>
    </location>
</feature>
<evidence type="ECO:0000256" key="1">
    <source>
        <dbReference type="SAM" id="MobiDB-lite"/>
    </source>
</evidence>
<dbReference type="CDD" id="cd00167">
    <property type="entry name" value="SANT"/>
    <property type="match status" value="1"/>
</dbReference>
<feature type="compositionally biased region" description="Basic residues" evidence="1">
    <location>
        <begin position="1"/>
        <end position="10"/>
    </location>
</feature>
<feature type="region of interest" description="Disordered" evidence="1">
    <location>
        <begin position="243"/>
        <end position="440"/>
    </location>
</feature>
<feature type="compositionally biased region" description="Low complexity" evidence="1">
    <location>
        <begin position="55"/>
        <end position="74"/>
    </location>
</feature>
<dbReference type="OrthoDB" id="10258692at2759"/>
<dbReference type="PROSITE" id="PS51293">
    <property type="entry name" value="SANT"/>
    <property type="match status" value="1"/>
</dbReference>
<dbReference type="GO" id="GO:0034967">
    <property type="term" value="C:Set3 complex"/>
    <property type="evidence" value="ECO:0007669"/>
    <property type="project" value="TreeGrafter"/>
</dbReference>
<dbReference type="GO" id="GO:0006357">
    <property type="term" value="P:regulation of transcription by RNA polymerase II"/>
    <property type="evidence" value="ECO:0007669"/>
    <property type="project" value="TreeGrafter"/>
</dbReference>
<feature type="region of interest" description="Disordered" evidence="1">
    <location>
        <begin position="1014"/>
        <end position="1037"/>
    </location>
</feature>
<proteinExistence type="predicted"/>
<dbReference type="Proteomes" id="UP000094336">
    <property type="component" value="Unassembled WGS sequence"/>
</dbReference>
<sequence>MSEPRNKRHSTAYDERLDRELDYNHGRRKKPAAYLRKEYPQREPSSAPGASYYEPNAGASTSSNPPNPNRTYNRNHSRWENSSRREYSNHASRNYYDLNKTSAPRNDRERFNPAYPSTASASYANTPNYYSSYQNSYPYPASSSGSRERETPGAKAPYPKRDEYRREELLPAANTGPASFYGRNEYRPRERRRDGSFKRDRETHSAEKDSYYPKNERDVSIQGLSSQSLKDIRDIREAREQRVLAKSRGGSIPPTIPTAVTLPETGVYTSGVLEKRKRSDLNSSQNASVNADSDLFQARRNSSGSSKPANVNGHEAKRSHHDTHNQGHGQDGPNSENVYSTAVREGLQDQPQAEPEAPEKKHKARYEEGSKHKDKRDYGTHAKDRDEDPERKHKKDKKDKKKKHHDKEHKLKKDKKREKKHRAEGEVKIEDASAELPTSDTVAEVGPDSLVAVSAAVPTPASVVSDAPPASSAVFEPGAIAHGSPIAEGLRSEDKSTAVAEVEAFEIESREPPTPGIEVKAKVDLVQVPTSVNEENVEMEAIDDVKIKDEQTGEGAQSHGLVKPYLEEEGSAVVSHTHARTTGIVSEPLVAADTTKVNPISELLPSERILVPVSAVEASLEAPVQVIVSGSEPALLDAAPTMPAIPELTANVKAADHPPISTEPMKLEFTSSASPVPETDNPLPSSPPGAPFPRTFLESQYYNMKCRFASSPPLPYLRATPITDLNQYQFVSRNTLIHKQAGHSVLLKQLSRLRLRVYNHGKLLWYQQGKQENIWKRRCAKMEEQLKLLHPKEEEHLKNQNSTSAGTKTSRRARHQGDAVRTEAEMLEVIAMLEQEDPIYRAEQNAAVIPDMIMDPVLRDKVHFMDSNNICEDKQAWAERYKTDHIDNFTPFEHEAFCEAYLVTPKRFGRISQVMGGIRTPEECCLHYYRTKKTTTSYKQLLATRNKKGGKKAKKKVTTSRPSTNPVTPSGSTPSTPKVESGMTFGPIPGLDIAPVAVEYNENGRLKRAAATVGLEEKKVEPPKKKGRKKREENGKNSKIVLTLPKEEIPPEAGPEVGLVLQPEVHLGTGYGELSVPEIQPRPEVPLQPAVGIKPVSFLDVPITAGPPSPEPKRRSQNSSYWSVYEMNLFPTLLAKYGTQWDLIARDLQTKTATMVRNHFQRHGDREDWTKIAQVADRSSSAVLITSAPVSGVAPPNTTNSASPPETHTYGTPHAAYAPYPAYYQPPYLTPPLGYFYDQKRENERMPIGMGTFYNYNAPVPNPLPAYPPVNSVRSLMNEGPAPPPPVEAKKPTPSFSVMSLLNPESSPQKPAKLPVSSISLLLNEPAPATSSKSALSFITEPPRYRPWETPARHATAIDTLGAVALPPSQERGSTLPRPLILNPPLDEPKKSG</sequence>
<feature type="region of interest" description="Disordered" evidence="1">
    <location>
        <begin position="1"/>
        <end position="125"/>
    </location>
</feature>
<dbReference type="Gene3D" id="1.10.10.60">
    <property type="entry name" value="Homeodomain-like"/>
    <property type="match status" value="2"/>
</dbReference>
<feature type="compositionally biased region" description="Polar residues" evidence="1">
    <location>
        <begin position="799"/>
        <end position="808"/>
    </location>
</feature>
<feature type="domain" description="SANT" evidence="3">
    <location>
        <begin position="884"/>
        <end position="936"/>
    </location>
</feature>
<dbReference type="PROSITE" id="PS50090">
    <property type="entry name" value="MYB_LIKE"/>
    <property type="match status" value="1"/>
</dbReference>
<dbReference type="PROSITE" id="PS51294">
    <property type="entry name" value="HTH_MYB"/>
    <property type="match status" value="1"/>
</dbReference>
<dbReference type="InterPro" id="IPR009057">
    <property type="entry name" value="Homeodomain-like_sf"/>
</dbReference>
<feature type="compositionally biased region" description="Basic and acidic residues" evidence="1">
    <location>
        <begin position="1015"/>
        <end position="1036"/>
    </location>
</feature>
<feature type="region of interest" description="Disordered" evidence="1">
    <location>
        <begin position="790"/>
        <end position="818"/>
    </location>
</feature>
<dbReference type="EMBL" id="KV454427">
    <property type="protein sequence ID" value="ODQ81996.1"/>
    <property type="molecule type" value="Genomic_DNA"/>
</dbReference>
<feature type="compositionally biased region" description="Basic and acidic residues" evidence="1">
    <location>
        <begin position="421"/>
        <end position="431"/>
    </location>
</feature>
<feature type="compositionally biased region" description="Basic and acidic residues" evidence="1">
    <location>
        <begin position="77"/>
        <end position="88"/>
    </location>
</feature>
<organism evidence="5 6">
    <name type="scientific">Babjeviella inositovora NRRL Y-12698</name>
    <dbReference type="NCBI Taxonomy" id="984486"/>
    <lineage>
        <taxon>Eukaryota</taxon>
        <taxon>Fungi</taxon>
        <taxon>Dikarya</taxon>
        <taxon>Ascomycota</taxon>
        <taxon>Saccharomycotina</taxon>
        <taxon>Pichiomycetes</taxon>
        <taxon>Serinales incertae sedis</taxon>
        <taxon>Babjeviella</taxon>
    </lineage>
</organism>
<feature type="region of interest" description="Disordered" evidence="1">
    <location>
        <begin position="138"/>
        <end position="227"/>
    </location>
</feature>
<dbReference type="InterPro" id="IPR017930">
    <property type="entry name" value="Myb_dom"/>
</dbReference>
<keyword evidence="6" id="KW-1185">Reference proteome</keyword>
<name>A0A1E3QWF9_9ASCO</name>
<feature type="region of interest" description="Disordered" evidence="1">
    <location>
        <begin position="943"/>
        <end position="984"/>
    </location>
</feature>
<feature type="domain" description="Myb-like" evidence="2">
    <location>
        <begin position="1114"/>
        <end position="1164"/>
    </location>
</feature>
<feature type="region of interest" description="Disordered" evidence="1">
    <location>
        <begin position="670"/>
        <end position="690"/>
    </location>
</feature>
<dbReference type="RefSeq" id="XP_018987324.1">
    <property type="nucleotide sequence ID" value="XM_019128117.1"/>
</dbReference>
<accession>A0A1E3QWF9</accession>
<evidence type="ECO:0000313" key="6">
    <source>
        <dbReference type="Proteomes" id="UP000094336"/>
    </source>
</evidence>
<feature type="compositionally biased region" description="Basic residues" evidence="1">
    <location>
        <begin position="945"/>
        <end position="958"/>
    </location>
</feature>
<dbReference type="InterPro" id="IPR001005">
    <property type="entry name" value="SANT/Myb"/>
</dbReference>
<feature type="compositionally biased region" description="Polar residues" evidence="1">
    <location>
        <begin position="326"/>
        <end position="340"/>
    </location>
</feature>
<evidence type="ECO:0000259" key="4">
    <source>
        <dbReference type="PROSITE" id="PS51294"/>
    </source>
</evidence>
<dbReference type="PANTHER" id="PTHR13992">
    <property type="entry name" value="NUCLEAR RECEPTOR CO-REPRESSOR RELATED NCOR"/>
    <property type="match status" value="1"/>
</dbReference>
<feature type="region of interest" description="Disordered" evidence="1">
    <location>
        <begin position="1362"/>
        <end position="1393"/>
    </location>
</feature>
<feature type="compositionally biased region" description="Polar residues" evidence="1">
    <location>
        <begin position="281"/>
        <end position="291"/>
    </location>
</feature>
<feature type="compositionally biased region" description="Basic and acidic residues" evidence="1">
    <location>
        <begin position="184"/>
        <end position="219"/>
    </location>
</feature>
<dbReference type="InterPro" id="IPR017884">
    <property type="entry name" value="SANT_dom"/>
</dbReference>
<feature type="compositionally biased region" description="Basic and acidic residues" evidence="1">
    <location>
        <begin position="159"/>
        <end position="169"/>
    </location>
</feature>
<dbReference type="GeneID" id="30145970"/>
<dbReference type="STRING" id="984486.A0A1E3QWF9"/>
<gene>
    <name evidence="5" type="ORF">BABINDRAFT_160209</name>
</gene>
<dbReference type="SUPFAM" id="SSF46689">
    <property type="entry name" value="Homeodomain-like"/>
    <property type="match status" value="2"/>
</dbReference>
<evidence type="ECO:0008006" key="7">
    <source>
        <dbReference type="Google" id="ProtNLM"/>
    </source>
</evidence>